<evidence type="ECO:0000256" key="1">
    <source>
        <dbReference type="SAM" id="MobiDB-lite"/>
    </source>
</evidence>
<reference evidence="2" key="1">
    <citation type="journal article" date="2016" name="Gigascience">
        <title>De novo construction of an expanded transcriptome assembly for the western tarnished plant bug, Lygus hesperus.</title>
        <authorList>
            <person name="Tassone E.E."/>
            <person name="Geib S.M."/>
            <person name="Hall B."/>
            <person name="Fabrick J.A."/>
            <person name="Brent C.S."/>
            <person name="Hull J.J."/>
        </authorList>
    </citation>
    <scope>NUCLEOTIDE SEQUENCE</scope>
</reference>
<accession>A0A146M8T8</accession>
<evidence type="ECO:0000313" key="2">
    <source>
        <dbReference type="EMBL" id="JAQ16163.1"/>
    </source>
</evidence>
<gene>
    <name evidence="2" type="ORF">g.8442</name>
</gene>
<feature type="compositionally biased region" description="Low complexity" evidence="1">
    <location>
        <begin position="54"/>
        <end position="68"/>
    </location>
</feature>
<feature type="compositionally biased region" description="Basic and acidic residues" evidence="1">
    <location>
        <begin position="14"/>
        <end position="25"/>
    </location>
</feature>
<protein>
    <submittedName>
        <fullName evidence="2">Uncharacterized protein</fullName>
    </submittedName>
</protein>
<name>A0A146M8T8_LYGHE</name>
<proteinExistence type="predicted"/>
<sequence length="151" mass="16776">AASESLRAAPPSPRRGDRAANRPERLNSNPDVAPDMAPREFLYETNNHQRRPLAATDATTGSGTTQLKTTAKITTATKTTSNISPQPLQIHHISLPFPLFQPLFKFRTKVYRFSWFPHVFLVDTVQLIISTKSPHGFVASMICCTPLHVVL</sequence>
<feature type="non-terminal residue" evidence="2">
    <location>
        <position position="1"/>
    </location>
</feature>
<feature type="non-terminal residue" evidence="2">
    <location>
        <position position="151"/>
    </location>
</feature>
<feature type="region of interest" description="Disordered" evidence="1">
    <location>
        <begin position="1"/>
        <end position="68"/>
    </location>
</feature>
<organism evidence="2">
    <name type="scientific">Lygus hesperus</name>
    <name type="common">Western plant bug</name>
    <dbReference type="NCBI Taxonomy" id="30085"/>
    <lineage>
        <taxon>Eukaryota</taxon>
        <taxon>Metazoa</taxon>
        <taxon>Ecdysozoa</taxon>
        <taxon>Arthropoda</taxon>
        <taxon>Hexapoda</taxon>
        <taxon>Insecta</taxon>
        <taxon>Pterygota</taxon>
        <taxon>Neoptera</taxon>
        <taxon>Paraneoptera</taxon>
        <taxon>Hemiptera</taxon>
        <taxon>Heteroptera</taxon>
        <taxon>Panheteroptera</taxon>
        <taxon>Cimicomorpha</taxon>
        <taxon>Miridae</taxon>
        <taxon>Mirini</taxon>
        <taxon>Lygus</taxon>
    </lineage>
</organism>
<dbReference type="AlphaFoldDB" id="A0A146M8T8"/>
<dbReference type="EMBL" id="GDHC01002466">
    <property type="protein sequence ID" value="JAQ16163.1"/>
    <property type="molecule type" value="Transcribed_RNA"/>
</dbReference>